<protein>
    <submittedName>
        <fullName evidence="1">Uncharacterized protein</fullName>
    </submittedName>
</protein>
<evidence type="ECO:0000313" key="2">
    <source>
        <dbReference type="Proteomes" id="UP001501752"/>
    </source>
</evidence>
<comment type="caution">
    <text evidence="1">The sequence shown here is derived from an EMBL/GenBank/DDBJ whole genome shotgun (WGS) entry which is preliminary data.</text>
</comment>
<dbReference type="EMBL" id="BAABIS010000001">
    <property type="protein sequence ID" value="GAA4885083.1"/>
    <property type="molecule type" value="Genomic_DNA"/>
</dbReference>
<evidence type="ECO:0000313" key="1">
    <source>
        <dbReference type="EMBL" id="GAA4885083.1"/>
    </source>
</evidence>
<dbReference type="Proteomes" id="UP001501752">
    <property type="component" value="Unassembled WGS sequence"/>
</dbReference>
<keyword evidence="2" id="KW-1185">Reference proteome</keyword>
<dbReference type="RefSeq" id="WP_345701626.1">
    <property type="nucleotide sequence ID" value="NZ_BAABIS010000001.1"/>
</dbReference>
<reference evidence="2" key="1">
    <citation type="journal article" date="2019" name="Int. J. Syst. Evol. Microbiol.">
        <title>The Global Catalogue of Microorganisms (GCM) 10K type strain sequencing project: providing services to taxonomists for standard genome sequencing and annotation.</title>
        <authorList>
            <consortium name="The Broad Institute Genomics Platform"/>
            <consortium name="The Broad Institute Genome Sequencing Center for Infectious Disease"/>
            <person name="Wu L."/>
            <person name="Ma J."/>
        </authorList>
    </citation>
    <scope>NUCLEOTIDE SEQUENCE [LARGE SCALE GENOMIC DNA]</scope>
    <source>
        <strain evidence="2">JCM 13006</strain>
    </source>
</reference>
<proteinExistence type="predicted"/>
<accession>A0ABP9EQP7</accession>
<organism evidence="1 2">
    <name type="scientific">Kitasatospora terrestris</name>
    <dbReference type="NCBI Taxonomy" id="258051"/>
    <lineage>
        <taxon>Bacteria</taxon>
        <taxon>Bacillati</taxon>
        <taxon>Actinomycetota</taxon>
        <taxon>Actinomycetes</taxon>
        <taxon>Kitasatosporales</taxon>
        <taxon>Streptomycetaceae</taxon>
        <taxon>Kitasatospora</taxon>
    </lineage>
</organism>
<name>A0ABP9EQP7_9ACTN</name>
<gene>
    <name evidence="1" type="ORF">GCM10023235_77610</name>
</gene>
<sequence>MSLLDVLPDEFTPLTRVTSRGRGMRIARLLGRSLSVREWLVEEGEAPDRP</sequence>